<feature type="signal peptide" evidence="1">
    <location>
        <begin position="1"/>
        <end position="19"/>
    </location>
</feature>
<name>A0AA47LRK7_9GAMM</name>
<feature type="chain" id="PRO_5041366743" evidence="1">
    <location>
        <begin position="20"/>
        <end position="139"/>
    </location>
</feature>
<dbReference type="Pfam" id="PF09619">
    <property type="entry name" value="YscW"/>
    <property type="match status" value="1"/>
</dbReference>
<evidence type="ECO:0000313" key="2">
    <source>
        <dbReference type="EMBL" id="WBA09423.1"/>
    </source>
</evidence>
<sequence length="139" mass="15383">MKKLTFLLFALFTALVFTACSGNTQPNDLANVSGSLVYRERLALPENASVTVRLVEIKNMDAPGKVISRQSFVTEGQQTPLHFSLNYDPGQITTTHDYVITAQIDVSDRPLFITNTVNKVITDTNHTYDPTLTLVRAGH</sequence>
<dbReference type="EMBL" id="CP114588">
    <property type="protein sequence ID" value="WBA09423.1"/>
    <property type="molecule type" value="Genomic_DNA"/>
</dbReference>
<dbReference type="PANTHER" id="PTHR38013:SF1">
    <property type="entry name" value="GLYCOPROTEIN_POLYSACCHARIDE METABOLISM"/>
    <property type="match status" value="1"/>
</dbReference>
<dbReference type="InterPro" id="IPR053196">
    <property type="entry name" value="Lipoprotein_YbaY-like"/>
</dbReference>
<organism evidence="2 3">
    <name type="scientific">Salinivibrio kushneri</name>
    <dbReference type="NCBI Taxonomy" id="1908198"/>
    <lineage>
        <taxon>Bacteria</taxon>
        <taxon>Pseudomonadati</taxon>
        <taxon>Pseudomonadota</taxon>
        <taxon>Gammaproteobacteria</taxon>
        <taxon>Vibrionales</taxon>
        <taxon>Vibrionaceae</taxon>
        <taxon>Salinivibrio</taxon>
    </lineage>
</organism>
<dbReference type="InterPro" id="IPR039366">
    <property type="entry name" value="Pilotin"/>
</dbReference>
<keyword evidence="2" id="KW-0449">Lipoprotein</keyword>
<dbReference type="RefSeq" id="WP_158020619.1">
    <property type="nucleotide sequence ID" value="NZ_CP114588.1"/>
</dbReference>
<protein>
    <submittedName>
        <fullName evidence="2">YbaY family lipoprotein</fullName>
    </submittedName>
</protein>
<evidence type="ECO:0000256" key="1">
    <source>
        <dbReference type="SAM" id="SignalP"/>
    </source>
</evidence>
<reference evidence="2" key="1">
    <citation type="submission" date="2022-09" db="EMBL/GenBank/DDBJ databases">
        <authorList>
            <person name="Li Z.-J."/>
        </authorList>
    </citation>
    <scope>NUCLEOTIDE SEQUENCE</scope>
    <source>
        <strain evidence="2">TGB11</strain>
    </source>
</reference>
<dbReference type="AlphaFoldDB" id="A0AA47LRK7"/>
<proteinExistence type="predicted"/>
<dbReference type="Proteomes" id="UP001164748">
    <property type="component" value="Chromosome"/>
</dbReference>
<keyword evidence="1" id="KW-0732">Signal</keyword>
<gene>
    <name evidence="2" type="ORF">N8M53_04270</name>
</gene>
<dbReference type="PANTHER" id="PTHR38013">
    <property type="entry name" value="GLYCOPROTEIN/POLYSACCHARIDE METABOLISM"/>
    <property type="match status" value="1"/>
</dbReference>
<evidence type="ECO:0000313" key="3">
    <source>
        <dbReference type="Proteomes" id="UP001164748"/>
    </source>
</evidence>
<accession>A0AA47LRK7</accession>
<dbReference type="PROSITE" id="PS51257">
    <property type="entry name" value="PROKAR_LIPOPROTEIN"/>
    <property type="match status" value="1"/>
</dbReference>